<evidence type="ECO:0000313" key="22">
    <source>
        <dbReference type="Proteomes" id="UP000658997"/>
    </source>
</evidence>
<feature type="domain" description="EXPERA" evidence="18">
    <location>
        <begin position="38"/>
        <end position="184"/>
    </location>
</feature>
<comment type="catalytic activity">
    <reaction evidence="14">
        <text>an alpha-D-Man-(1-&gt;3)-[alpha-D-Man-(1-&gt;6)]-beta-D-Man-(1-&gt;4)-beta-D-GlcNAc-(1-&gt;4)-alpha-D-GlcNAc-diphospho-di-trans,poly-cis-dolichol + 2 GDP-alpha-D-mannose = an alpha-D-Man-(1-&gt;2)-alpha-D-Man-(1-&gt;2)-alpha-D-Man-(1-&gt;3)-[alpha-D-Man-(1-&gt;6)]-beta-D-Man-(1-&gt;4)-beta-D-GlcNAc-(1-&gt;4)-alpha-D-GlcNAc-diphospho-di-trans,poly-cis-dolichol + 2 GDP + 2 H(+)</text>
        <dbReference type="Rhea" id="RHEA:29523"/>
        <dbReference type="Rhea" id="RHEA-COMP:19515"/>
        <dbReference type="Rhea" id="RHEA-COMP:19516"/>
        <dbReference type="ChEBI" id="CHEBI:15378"/>
        <dbReference type="ChEBI" id="CHEBI:57527"/>
        <dbReference type="ChEBI" id="CHEBI:58189"/>
        <dbReference type="ChEBI" id="CHEBI:132511"/>
        <dbReference type="ChEBI" id="CHEBI:132515"/>
        <dbReference type="EC" id="2.4.1.131"/>
    </reaction>
    <physiologicalReaction direction="left-to-right" evidence="14">
        <dbReference type="Rhea" id="RHEA:29524"/>
    </physiologicalReaction>
</comment>
<organism evidence="19 21">
    <name type="scientific">Ustilago bromivora</name>
    <dbReference type="NCBI Taxonomy" id="307758"/>
    <lineage>
        <taxon>Eukaryota</taxon>
        <taxon>Fungi</taxon>
        <taxon>Dikarya</taxon>
        <taxon>Basidiomycota</taxon>
        <taxon>Ustilaginomycotina</taxon>
        <taxon>Ustilaginomycetes</taxon>
        <taxon>Ustilaginales</taxon>
        <taxon>Ustilaginaceae</taxon>
        <taxon>Ustilago</taxon>
    </lineage>
</organism>
<accession>A0A1K0G2Q7</accession>
<evidence type="ECO:0000256" key="7">
    <source>
        <dbReference type="ARBA" id="ARBA00022679"/>
    </source>
</evidence>
<dbReference type="CDD" id="cd03806">
    <property type="entry name" value="GT4_ALG11-like"/>
    <property type="match status" value="1"/>
</dbReference>
<evidence type="ECO:0000256" key="4">
    <source>
        <dbReference type="ARBA" id="ARBA00012645"/>
    </source>
</evidence>
<dbReference type="PANTHER" id="PTHR45919">
    <property type="entry name" value="GDP-MAN:MAN(3)GLCNAC(2)-PP-DOL ALPHA-1,2-MANNOSYLTRANSFERASE"/>
    <property type="match status" value="1"/>
</dbReference>
<evidence type="ECO:0000256" key="2">
    <source>
        <dbReference type="ARBA" id="ARBA00004389"/>
    </source>
</evidence>
<reference evidence="21" key="2">
    <citation type="submission" date="2016-04" db="EMBL/GenBank/DDBJ databases">
        <authorList>
            <person name="Guldener U."/>
            <person name="Guldener U."/>
        </authorList>
    </citation>
    <scope>NUCLEOTIDE SEQUENCE [LARGE SCALE GENOMIC DNA]</scope>
    <source>
        <strain evidence="21">UB2112</strain>
    </source>
</reference>
<evidence type="ECO:0000256" key="9">
    <source>
        <dbReference type="ARBA" id="ARBA00022824"/>
    </source>
</evidence>
<evidence type="ECO:0000256" key="1">
    <source>
        <dbReference type="ARBA" id="ARBA00004141"/>
    </source>
</evidence>
<dbReference type="Proteomes" id="UP000658997">
    <property type="component" value="Unassembled WGS sequence"/>
</dbReference>
<feature type="transmembrane region" description="Helical" evidence="17">
    <location>
        <begin position="43"/>
        <end position="63"/>
    </location>
</feature>
<dbReference type="PANTHER" id="PTHR45919:SF1">
    <property type="entry name" value="GDP-MAN:MAN(3)GLCNAC(2)-PP-DOL ALPHA-1,2-MANNOSYLTRANSFERASE"/>
    <property type="match status" value="1"/>
</dbReference>
<evidence type="ECO:0000313" key="20">
    <source>
        <dbReference type="EMBL" id="SYW75026.1"/>
    </source>
</evidence>
<reference evidence="19" key="1">
    <citation type="submission" date="2016-04" db="EMBL/GenBank/DDBJ databases">
        <authorList>
            <person name="Evans L.H."/>
            <person name="Alamgir A."/>
            <person name="Owens N."/>
            <person name="Weber N.D."/>
            <person name="Virtaneva K."/>
            <person name="Barbian K."/>
            <person name="Babar A."/>
            <person name="Rosenke K."/>
        </authorList>
    </citation>
    <scope>NUCLEOTIDE SEQUENCE</scope>
    <source>
        <strain evidence="19">UB2112</strain>
    </source>
</reference>
<dbReference type="InterPro" id="IPR038013">
    <property type="entry name" value="ALG11"/>
</dbReference>
<feature type="region of interest" description="Disordered" evidence="16">
    <location>
        <begin position="742"/>
        <end position="780"/>
    </location>
</feature>
<evidence type="ECO:0000256" key="16">
    <source>
        <dbReference type="SAM" id="MobiDB-lite"/>
    </source>
</evidence>
<evidence type="ECO:0000256" key="5">
    <source>
        <dbReference type="ARBA" id="ARBA00022018"/>
    </source>
</evidence>
<dbReference type="EC" id="2.4.1.131" evidence="4"/>
<evidence type="ECO:0000256" key="12">
    <source>
        <dbReference type="ARBA" id="ARBA00032060"/>
    </source>
</evidence>
<evidence type="ECO:0000256" key="3">
    <source>
        <dbReference type="ARBA" id="ARBA00004922"/>
    </source>
</evidence>
<dbReference type="EMBL" id="LT558121">
    <property type="protein sequence ID" value="SAM81704.1"/>
    <property type="molecule type" value="Genomic_DNA"/>
</dbReference>
<evidence type="ECO:0000256" key="15">
    <source>
        <dbReference type="PROSITE-ProRule" id="PRU01087"/>
    </source>
</evidence>
<feature type="transmembrane region" description="Helical" evidence="17">
    <location>
        <begin position="245"/>
        <end position="264"/>
    </location>
</feature>
<comment type="subcellular location">
    <subcellularLocation>
        <location evidence="2">Endoplasmic reticulum membrane</location>
        <topology evidence="2">Single-pass membrane protein</topology>
    </subcellularLocation>
    <subcellularLocation>
        <location evidence="1">Membrane</location>
        <topology evidence="1">Multi-pass membrane protein</topology>
    </subcellularLocation>
</comment>
<sequence length="858" mass="93749">MDRLLNLQTALSLGYVGSMIAAAHLSSHLLLPPTSWRKTRLAYLWLAFDAICHLTLEASFLYLSTQPRTVNASPSFFGYLWQEYAAAGKRWGSADPALVAMGFISVLIAGPLAGYCASLLAKGDKTYHYWVVVLSADELCGGWVTFAPGWLAGSGELETGDWLLLRVYLVVMKMVWVVVPLWLMADSYVFVAQSLSESGVVDATMGMGVATRKSPRKSSAAAKQQQQTGTITEAITSSRGISGSAYFLVLAAIFLYIMPSGASASTTPTSSGYDPDGSTILFAPRNNTTSPSLLSTLRGVLTPILLPLFLITFSITVGAVQVADKAIRRVTRTNRTRRRKLLSSLNISEKDSPKRTIIGFFHPYCNAGGGGERVLYEAISLHLSLDPNVVIVIYTGDFPAASKEQILAKASARFGISIDSNRIALIPLVRRWMVQDTAWSRFTLLGQSYGSVWLAFEAMSQLVPDVWVDTMGYAFTYPVVGLFGRKLPIGAYVHYPVISTDMLTRVAKREAGHTNDASTANSRLRSTVKLIYYRIFALLYSWALGRADKVVANGSWTQNHLNQLLGRKKGKEQVSVVYPPCDTSQLSTYSLERRKCTVVSLAQFRPEKEHPTQLRILAHLKSTHPELFATENSGNSSRSAPPVKLLIMGSSRNTEDERRISLLRSLSANLGLDKDVEFIVNATWSAVTEKLGDASVGLSTMKDEHFGINVVEFMAAGLLTLSHKSAGPWLDIVFPSINHPVDSGGERSAASHNGSEGDGPGKNGEAPNGESKSGQEVRGLGYHAQSVEEYASILATIFSQSQAELMPIREAARNRAQTVFGREAFATAWQNEVWSALELKLNRNCNRNRSDASREKAE</sequence>
<feature type="transmembrane region" description="Helical" evidence="17">
    <location>
        <begin position="300"/>
        <end position="323"/>
    </location>
</feature>
<evidence type="ECO:0000256" key="8">
    <source>
        <dbReference type="ARBA" id="ARBA00022692"/>
    </source>
</evidence>
<feature type="transmembrane region" description="Helical" evidence="17">
    <location>
        <begin position="129"/>
        <end position="151"/>
    </location>
</feature>
<dbReference type="GO" id="GO:0004377">
    <property type="term" value="F:GDP-Man:Man(3)GlcNAc(2)-PP-Dol alpha-1,2-mannosyltransferase activity"/>
    <property type="evidence" value="ECO:0007669"/>
    <property type="project" value="UniProtKB-EC"/>
</dbReference>
<protein>
    <recommendedName>
        <fullName evidence="5">GDP-Man:Man(3)GlcNAc(2)-PP-Dol alpha-1,2-mannosyltransferase</fullName>
        <ecNumber evidence="4">2.4.1.131</ecNumber>
    </recommendedName>
    <alternativeName>
        <fullName evidence="12">Asparagine-linked glycosylation protein 11</fullName>
    </alternativeName>
    <alternativeName>
        <fullName evidence="13">Glycolipid 2-alpha-mannosyltransferase</fullName>
    </alternativeName>
</protein>
<feature type="transmembrane region" description="Helical" evidence="17">
    <location>
        <begin position="12"/>
        <end position="31"/>
    </location>
</feature>
<feature type="transmembrane region" description="Helical" evidence="17">
    <location>
        <begin position="97"/>
        <end position="117"/>
    </location>
</feature>
<dbReference type="InterPro" id="IPR031814">
    <property type="entry name" value="ALG11_N"/>
</dbReference>
<keyword evidence="8 15" id="KW-0812">Transmembrane</keyword>
<feature type="transmembrane region" description="Helical" evidence="17">
    <location>
        <begin position="163"/>
        <end position="185"/>
    </location>
</feature>
<keyword evidence="9" id="KW-0256">Endoplasmic reticulum</keyword>
<dbReference type="Pfam" id="PF00534">
    <property type="entry name" value="Glycos_transf_1"/>
    <property type="match status" value="1"/>
</dbReference>
<dbReference type="Pfam" id="PF15924">
    <property type="entry name" value="ALG11_N"/>
    <property type="match status" value="1"/>
</dbReference>
<evidence type="ECO:0000256" key="10">
    <source>
        <dbReference type="ARBA" id="ARBA00022989"/>
    </source>
</evidence>
<keyword evidence="11 15" id="KW-0472">Membrane</keyword>
<keyword evidence="22" id="KW-1185">Reference proteome</keyword>
<dbReference type="Proteomes" id="UP000179920">
    <property type="component" value="Chromosome V"/>
</dbReference>
<dbReference type="AlphaFoldDB" id="A0A1K0G2Q7"/>
<reference evidence="20" key="3">
    <citation type="submission" date="2018-08" db="EMBL/GenBank/DDBJ databases">
        <authorList>
            <person name="Guldener U."/>
        </authorList>
    </citation>
    <scope>NUCLEOTIDE SEQUENCE</scope>
    <source>
        <strain evidence="20">UB2</strain>
    </source>
</reference>
<name>A0A1K0G2Q7_9BASI</name>
<evidence type="ECO:0000256" key="6">
    <source>
        <dbReference type="ARBA" id="ARBA00022676"/>
    </source>
</evidence>
<dbReference type="InterPro" id="IPR001296">
    <property type="entry name" value="Glyco_trans_1"/>
</dbReference>
<evidence type="ECO:0000259" key="18">
    <source>
        <dbReference type="PROSITE" id="PS51751"/>
    </source>
</evidence>
<dbReference type="Pfam" id="PF05241">
    <property type="entry name" value="EBP"/>
    <property type="match status" value="1"/>
</dbReference>
<keyword evidence="10 15" id="KW-1133">Transmembrane helix</keyword>
<comment type="pathway">
    <text evidence="3">Protein modification; protein glycosylation.</text>
</comment>
<evidence type="ECO:0000256" key="13">
    <source>
        <dbReference type="ARBA" id="ARBA00032515"/>
    </source>
</evidence>
<evidence type="ECO:0000313" key="19">
    <source>
        <dbReference type="EMBL" id="SAM81704.1"/>
    </source>
</evidence>
<dbReference type="InterPro" id="IPR033118">
    <property type="entry name" value="EXPERA"/>
</dbReference>
<gene>
    <name evidence="20" type="ORF">UBRO2_00436</name>
    <name evidence="19" type="ORF">UBRO_03184</name>
</gene>
<keyword evidence="6" id="KW-0328">Glycosyltransferase</keyword>
<evidence type="ECO:0000256" key="14">
    <source>
        <dbReference type="ARBA" id="ARBA00045065"/>
    </source>
</evidence>
<dbReference type="PROSITE" id="PS51751">
    <property type="entry name" value="EXPERA"/>
    <property type="match status" value="1"/>
</dbReference>
<dbReference type="EMBL" id="ULHB01000004">
    <property type="protein sequence ID" value="SYW75026.1"/>
    <property type="molecule type" value="Genomic_DNA"/>
</dbReference>
<evidence type="ECO:0000313" key="21">
    <source>
        <dbReference type="Proteomes" id="UP000179920"/>
    </source>
</evidence>
<keyword evidence="7" id="KW-0808">Transferase</keyword>
<evidence type="ECO:0000256" key="17">
    <source>
        <dbReference type="SAM" id="Phobius"/>
    </source>
</evidence>
<dbReference type="OrthoDB" id="2276068at2759"/>
<dbReference type="Gene3D" id="3.40.50.2000">
    <property type="entry name" value="Glycogen Phosphorylase B"/>
    <property type="match status" value="1"/>
</dbReference>
<dbReference type="GO" id="GO:0005789">
    <property type="term" value="C:endoplasmic reticulum membrane"/>
    <property type="evidence" value="ECO:0007669"/>
    <property type="project" value="UniProtKB-SubCell"/>
</dbReference>
<proteinExistence type="predicted"/>
<evidence type="ECO:0000256" key="11">
    <source>
        <dbReference type="ARBA" id="ARBA00023136"/>
    </source>
</evidence>
<dbReference type="GO" id="GO:0006487">
    <property type="term" value="P:protein N-linked glycosylation"/>
    <property type="evidence" value="ECO:0007669"/>
    <property type="project" value="TreeGrafter"/>
</dbReference>
<dbReference type="SUPFAM" id="SSF53756">
    <property type="entry name" value="UDP-Glycosyltransferase/glycogen phosphorylase"/>
    <property type="match status" value="1"/>
</dbReference>